<evidence type="ECO:0000313" key="2">
    <source>
        <dbReference type="EMBL" id="MBD3144504.1"/>
    </source>
</evidence>
<dbReference type="EMBL" id="JACXRZ010000009">
    <property type="protein sequence ID" value="MBD3144504.1"/>
    <property type="molecule type" value="Genomic_DNA"/>
</dbReference>
<dbReference type="RefSeq" id="WP_191052034.1">
    <property type="nucleotide sequence ID" value="NZ_JACXRZ010000009.1"/>
</dbReference>
<feature type="transmembrane region" description="Helical" evidence="1">
    <location>
        <begin position="43"/>
        <end position="61"/>
    </location>
</feature>
<keyword evidence="3" id="KW-1185">Reference proteome</keyword>
<protein>
    <recommendedName>
        <fullName evidence="4">Transmembrane protein</fullName>
    </recommendedName>
</protein>
<sequence>MTKNALIKRLAYAIASLGVGMFLLTMAVAAFGQEPANNVWTKAGGILAGSVICLILTKRVLAGSKGTYDRLRIISLVACALVAANVALPGVIPVWFRAEQVVHGLLLATLAWALWSPEMRESFRVAAR</sequence>
<dbReference type="Proteomes" id="UP000653231">
    <property type="component" value="Unassembled WGS sequence"/>
</dbReference>
<keyword evidence="1" id="KW-0472">Membrane</keyword>
<evidence type="ECO:0000313" key="3">
    <source>
        <dbReference type="Proteomes" id="UP000653231"/>
    </source>
</evidence>
<organism evidence="2 3">
    <name type="scientific">Microbispora bryophytorum subsp. camponoti</name>
    <dbReference type="NCBI Taxonomy" id="1677852"/>
    <lineage>
        <taxon>Bacteria</taxon>
        <taxon>Bacillati</taxon>
        <taxon>Actinomycetota</taxon>
        <taxon>Actinomycetes</taxon>
        <taxon>Streptosporangiales</taxon>
        <taxon>Streptosporangiaceae</taxon>
        <taxon>Microbispora</taxon>
    </lineage>
</organism>
<feature type="transmembrane region" description="Helical" evidence="1">
    <location>
        <begin position="12"/>
        <end position="31"/>
    </location>
</feature>
<proteinExistence type="predicted"/>
<feature type="transmembrane region" description="Helical" evidence="1">
    <location>
        <begin position="73"/>
        <end position="95"/>
    </location>
</feature>
<evidence type="ECO:0008006" key="4">
    <source>
        <dbReference type="Google" id="ProtNLM"/>
    </source>
</evidence>
<keyword evidence="1" id="KW-0812">Transmembrane</keyword>
<evidence type="ECO:0000256" key="1">
    <source>
        <dbReference type="SAM" id="Phobius"/>
    </source>
</evidence>
<reference evidence="2 3" key="1">
    <citation type="submission" date="2020-09" db="EMBL/GenBank/DDBJ databases">
        <title>Actinomycete isolated from the Camponotus japonicus Mayr.</title>
        <authorList>
            <person name="Gong X."/>
        </authorList>
    </citation>
    <scope>NUCLEOTIDE SEQUENCE [LARGE SCALE GENOMIC DNA]</scope>
    <source>
        <strain evidence="2 3">2C-HV3</strain>
    </source>
</reference>
<keyword evidence="1" id="KW-1133">Transmembrane helix</keyword>
<accession>A0ABR8L7M8</accession>
<gene>
    <name evidence="2" type="ORF">IEQ31_15085</name>
</gene>
<name>A0ABR8L7M8_9ACTN</name>
<comment type="caution">
    <text evidence="2">The sequence shown here is derived from an EMBL/GenBank/DDBJ whole genome shotgun (WGS) entry which is preliminary data.</text>
</comment>